<gene>
    <name evidence="1" type="ORF">SAMN02745134_01921</name>
</gene>
<proteinExistence type="predicted"/>
<keyword evidence="2" id="KW-1185">Reference proteome</keyword>
<reference evidence="1 2" key="1">
    <citation type="submission" date="2017-04" db="EMBL/GenBank/DDBJ databases">
        <authorList>
            <person name="Afonso C.L."/>
            <person name="Miller P.J."/>
            <person name="Scott M.A."/>
            <person name="Spackman E."/>
            <person name="Goraichik I."/>
            <person name="Dimitrov K.M."/>
            <person name="Suarez D.L."/>
            <person name="Swayne D.E."/>
        </authorList>
    </citation>
    <scope>NUCLEOTIDE SEQUENCE [LARGE SCALE GENOMIC DNA]</scope>
    <source>
        <strain evidence="1 2">DSM 12555</strain>
    </source>
</reference>
<accession>A0A1W1XHI1</accession>
<name>A0A1W1XHI1_9CLOT</name>
<evidence type="ECO:0000313" key="2">
    <source>
        <dbReference type="Proteomes" id="UP000192468"/>
    </source>
</evidence>
<sequence length="43" mass="5086">MEEIILKLDLADIRILELLKENSKILMREIVQLVIIKNPDIKK</sequence>
<evidence type="ECO:0000313" key="1">
    <source>
        <dbReference type="EMBL" id="SMC23445.1"/>
    </source>
</evidence>
<dbReference type="Proteomes" id="UP000192468">
    <property type="component" value="Unassembled WGS sequence"/>
</dbReference>
<dbReference type="EMBL" id="FWXH01000005">
    <property type="protein sequence ID" value="SMC23445.1"/>
    <property type="molecule type" value="Genomic_DNA"/>
</dbReference>
<dbReference type="AlphaFoldDB" id="A0A1W1XHI1"/>
<organism evidence="1 2">
    <name type="scientific">Clostridium acidisoli DSM 12555</name>
    <dbReference type="NCBI Taxonomy" id="1121291"/>
    <lineage>
        <taxon>Bacteria</taxon>
        <taxon>Bacillati</taxon>
        <taxon>Bacillota</taxon>
        <taxon>Clostridia</taxon>
        <taxon>Eubacteriales</taxon>
        <taxon>Clostridiaceae</taxon>
        <taxon>Clostridium</taxon>
    </lineage>
</organism>
<dbReference type="STRING" id="1121291.SAMN02745134_01921"/>
<protein>
    <submittedName>
        <fullName evidence="1">Uncharacterized protein</fullName>
    </submittedName>
</protein>